<keyword evidence="4" id="KW-0493">Microtubule</keyword>
<dbReference type="InterPro" id="IPR051756">
    <property type="entry name" value="Centrosomal_MT-associated"/>
</dbReference>
<dbReference type="PANTHER" id="PTHR19336:SF10">
    <property type="entry name" value="CENTROSOMAL PROTEIN CEP57L1"/>
    <property type="match status" value="1"/>
</dbReference>
<evidence type="ECO:0000259" key="11">
    <source>
        <dbReference type="Pfam" id="PF06657"/>
    </source>
</evidence>
<feature type="region of interest" description="Disordered" evidence="10">
    <location>
        <begin position="366"/>
        <end position="389"/>
    </location>
</feature>
<evidence type="ECO:0000259" key="12">
    <source>
        <dbReference type="Pfam" id="PF14073"/>
    </source>
</evidence>
<feature type="domain" description="Cep57 centrosome localisation" evidence="12">
    <location>
        <begin position="68"/>
        <end position="244"/>
    </location>
</feature>
<evidence type="ECO:0000313" key="14">
    <source>
        <dbReference type="Proteomes" id="UP000694700"/>
    </source>
</evidence>
<dbReference type="Pfam" id="PF06657">
    <property type="entry name" value="Cep57_MT_bd"/>
    <property type="match status" value="1"/>
</dbReference>
<name>A0A8C1T979_CYPCA</name>
<dbReference type="AlphaFoldDB" id="A0A8C1T979"/>
<dbReference type="GO" id="GO:0008017">
    <property type="term" value="F:microtubule binding"/>
    <property type="evidence" value="ECO:0007669"/>
    <property type="project" value="InterPro"/>
</dbReference>
<evidence type="ECO:0000256" key="7">
    <source>
        <dbReference type="ARBA" id="ARBA00041218"/>
    </source>
</evidence>
<evidence type="ECO:0000256" key="6">
    <source>
        <dbReference type="ARBA" id="ARBA00023212"/>
    </source>
</evidence>
<dbReference type="Proteomes" id="UP000694700">
    <property type="component" value="Unplaced"/>
</dbReference>
<feature type="region of interest" description="Disordered" evidence="10">
    <location>
        <begin position="1"/>
        <end position="26"/>
    </location>
</feature>
<feature type="domain" description="Cep57 centrosome microtubule-binding" evidence="11">
    <location>
        <begin position="390"/>
        <end position="456"/>
    </location>
</feature>
<proteinExistence type="inferred from homology"/>
<keyword evidence="5 9" id="KW-0175">Coiled coil</keyword>
<evidence type="ECO:0000256" key="5">
    <source>
        <dbReference type="ARBA" id="ARBA00023054"/>
    </source>
</evidence>
<feature type="compositionally biased region" description="Low complexity" evidence="10">
    <location>
        <begin position="503"/>
        <end position="513"/>
    </location>
</feature>
<dbReference type="GO" id="GO:0005874">
    <property type="term" value="C:microtubule"/>
    <property type="evidence" value="ECO:0007669"/>
    <property type="project" value="UniProtKB-KW"/>
</dbReference>
<feature type="region of interest" description="Disordered" evidence="10">
    <location>
        <begin position="104"/>
        <end position="127"/>
    </location>
</feature>
<evidence type="ECO:0000256" key="4">
    <source>
        <dbReference type="ARBA" id="ARBA00022701"/>
    </source>
</evidence>
<keyword evidence="3" id="KW-0963">Cytoplasm</keyword>
<reference evidence="13" key="1">
    <citation type="submission" date="2025-08" db="UniProtKB">
        <authorList>
            <consortium name="Ensembl"/>
        </authorList>
    </citation>
    <scope>IDENTIFICATION</scope>
</reference>
<dbReference type="GO" id="GO:0042802">
    <property type="term" value="F:identical protein binding"/>
    <property type="evidence" value="ECO:0007669"/>
    <property type="project" value="InterPro"/>
</dbReference>
<dbReference type="InterPro" id="IPR024957">
    <property type="entry name" value="Cep57_MT-bd_dom"/>
</dbReference>
<dbReference type="Gene3D" id="1.20.58.90">
    <property type="match status" value="1"/>
</dbReference>
<evidence type="ECO:0000256" key="1">
    <source>
        <dbReference type="ARBA" id="ARBA00004300"/>
    </source>
</evidence>
<dbReference type="GO" id="GO:0043015">
    <property type="term" value="F:gamma-tubulin binding"/>
    <property type="evidence" value="ECO:0007669"/>
    <property type="project" value="InterPro"/>
</dbReference>
<dbReference type="InterPro" id="IPR025913">
    <property type="entry name" value="Cep57_CLD"/>
</dbReference>
<evidence type="ECO:0000256" key="10">
    <source>
        <dbReference type="SAM" id="MobiDB-lite"/>
    </source>
</evidence>
<evidence type="ECO:0000256" key="2">
    <source>
        <dbReference type="ARBA" id="ARBA00008179"/>
    </source>
</evidence>
<feature type="region of interest" description="Disordered" evidence="10">
    <location>
        <begin position="451"/>
        <end position="517"/>
    </location>
</feature>
<dbReference type="Ensembl" id="ENSCCRT00015018310.1">
    <property type="protein sequence ID" value="ENSCCRP00015017676.1"/>
    <property type="gene ID" value="ENSCCRG00015007726.1"/>
</dbReference>
<feature type="coiled-coil region" evidence="9">
    <location>
        <begin position="182"/>
        <end position="248"/>
    </location>
</feature>
<protein>
    <recommendedName>
        <fullName evidence="7">Centrosomal protein 57kDa-like protein 1</fullName>
    </recommendedName>
    <alternativeName>
        <fullName evidence="8">Cep57-related protein</fullName>
    </alternativeName>
</protein>
<evidence type="ECO:0000256" key="3">
    <source>
        <dbReference type="ARBA" id="ARBA00022490"/>
    </source>
</evidence>
<evidence type="ECO:0000313" key="13">
    <source>
        <dbReference type="Ensembl" id="ENSCCRP00015017676.1"/>
    </source>
</evidence>
<accession>A0A8C1T979</accession>
<dbReference type="Pfam" id="PF14073">
    <property type="entry name" value="Cep57_CLD"/>
    <property type="match status" value="1"/>
</dbReference>
<evidence type="ECO:0000256" key="8">
    <source>
        <dbReference type="ARBA" id="ARBA00042578"/>
    </source>
</evidence>
<comment type="similarity">
    <text evidence="2">Belongs to the translokin family.</text>
</comment>
<evidence type="ECO:0000256" key="9">
    <source>
        <dbReference type="SAM" id="Coils"/>
    </source>
</evidence>
<sequence>MDHFRDQSLNLDSPSKHSYVGSYYKPPEKLSRPLYMNAETHPLDRKSSGVQDISPQLYQTVPDAGSRAVISALKTLQEKMRRLELERVQAERNVQDFSQTVRYQAGASAQREPDHGTQENRSAQRKAELVSKLHSAETRYSLLEKQIDYMRKMVECAARERITHTDKQDSVCRENTHTDPQMQTHLNKLERLEKEYLKLTSTQSIAERKIELLEQKLLEEQHERKLVQEKAEELQRELENNLISLSAVTQPKSKKKKKEKASCKVKKKQCSAVMFSEHKVAVYLQNRILQMYSVLSSVNNVFFFSLILCQKPSSVKVDAPPTPKAKRLPFVAGTSTSPSHSVNANVQSVLHLMKHRNPRLCERVSALQKSGSENQRAERRPPSSPSRAASALGSLSDVLLALQDELGQMSFEHQELVKQIDETSKRELHDDLERELDCLVKRMEEKAAQISKLRKHQQTVQKLSQRSCSPRKEPHRAASVEGKTRAQSGVQPLPPSPVKATTSKGQKQSGSSQESLRLLRETQKLCSGLRKQDIAWET</sequence>
<organism evidence="13 14">
    <name type="scientific">Cyprinus carpio</name>
    <name type="common">Common carp</name>
    <dbReference type="NCBI Taxonomy" id="7962"/>
    <lineage>
        <taxon>Eukaryota</taxon>
        <taxon>Metazoa</taxon>
        <taxon>Chordata</taxon>
        <taxon>Craniata</taxon>
        <taxon>Vertebrata</taxon>
        <taxon>Euteleostomi</taxon>
        <taxon>Actinopterygii</taxon>
        <taxon>Neopterygii</taxon>
        <taxon>Teleostei</taxon>
        <taxon>Ostariophysi</taxon>
        <taxon>Cypriniformes</taxon>
        <taxon>Cyprinidae</taxon>
        <taxon>Cyprininae</taxon>
        <taxon>Cyprinus</taxon>
    </lineage>
</organism>
<keyword evidence="6" id="KW-0206">Cytoskeleton</keyword>
<feature type="compositionally biased region" description="Basic and acidic residues" evidence="10">
    <location>
        <begin position="470"/>
        <end position="484"/>
    </location>
</feature>
<comment type="subcellular location">
    <subcellularLocation>
        <location evidence="1">Cytoplasm</location>
        <location evidence="1">Cytoskeleton</location>
        <location evidence="1">Microtubule organizing center</location>
        <location evidence="1">Centrosome</location>
    </subcellularLocation>
</comment>
<dbReference type="FunFam" id="1.20.58.90:FF:000003">
    <property type="entry name" value="Centrosomal protein of 57 kDa"/>
    <property type="match status" value="1"/>
</dbReference>
<feature type="coiled-coil region" evidence="9">
    <location>
        <begin position="66"/>
        <end position="100"/>
    </location>
</feature>
<dbReference type="PANTHER" id="PTHR19336">
    <property type="entry name" value="UNCHARACTERIZED DUF1167"/>
    <property type="match status" value="1"/>
</dbReference>
<dbReference type="GO" id="GO:0005813">
    <property type="term" value="C:centrosome"/>
    <property type="evidence" value="ECO:0007669"/>
    <property type="project" value="UniProtKB-SubCell"/>
</dbReference>
<feature type="compositionally biased region" description="Polar residues" evidence="10">
    <location>
        <begin position="458"/>
        <end position="468"/>
    </location>
</feature>